<evidence type="ECO:0000256" key="2">
    <source>
        <dbReference type="ARBA" id="ARBA00022692"/>
    </source>
</evidence>
<feature type="region of interest" description="Disordered" evidence="5">
    <location>
        <begin position="1"/>
        <end position="30"/>
    </location>
</feature>
<evidence type="ECO:0000256" key="4">
    <source>
        <dbReference type="ARBA" id="ARBA00023136"/>
    </source>
</evidence>
<dbReference type="GO" id="GO:0016020">
    <property type="term" value="C:membrane"/>
    <property type="evidence" value="ECO:0007669"/>
    <property type="project" value="UniProtKB-SubCell"/>
</dbReference>
<dbReference type="Pfam" id="PF03151">
    <property type="entry name" value="TPT"/>
    <property type="match status" value="1"/>
</dbReference>
<evidence type="ECO:0000259" key="7">
    <source>
        <dbReference type="Pfam" id="PF03151"/>
    </source>
</evidence>
<dbReference type="Proteomes" id="UP000694402">
    <property type="component" value="Unassembled WGS sequence"/>
</dbReference>
<evidence type="ECO:0000256" key="5">
    <source>
        <dbReference type="SAM" id="MobiDB-lite"/>
    </source>
</evidence>
<gene>
    <name evidence="8" type="primary">LOC112260225</name>
</gene>
<keyword evidence="4 6" id="KW-0472">Membrane</keyword>
<dbReference type="InterPro" id="IPR004853">
    <property type="entry name" value="Sugar_P_trans_dom"/>
</dbReference>
<sequence length="333" mass="37136">MAEVRKRQHVQIEGKTSDKSSVSKNDSKGMTSGRSAVFLKLFAAGFYGLSSFLIVVVNKSVLTSYRYTFILYLQMFPLPLLYVGNQVSGLLGTKRLNLPMFTVLRRFSILLTMLAEGILLKKTFSGPIKATVFAMIFGAFVAASTDLAFDLQGYVFIMLNNVLTAANGAYVKQKLDSKELGKYGLLYYNALFMIIPTVAYAHFAGDLQMALEFEGWSDMLFLFQFVLSCVMGFVLMYSIVLCTQHNSALTTTIVGCIKNILVTYLGMVFGGDYIFTWVNFIGLNISIAGSLVYSYITFTDEQSSKNRACENKWTWYCSFLTDVLFSSPNGTVM</sequence>
<dbReference type="AlphaFoldDB" id="A0A8C8CB74"/>
<feature type="transmembrane region" description="Helical" evidence="6">
    <location>
        <begin position="127"/>
        <end position="145"/>
    </location>
</feature>
<reference evidence="8" key="1">
    <citation type="submission" date="2025-08" db="UniProtKB">
        <authorList>
            <consortium name="Ensembl"/>
        </authorList>
    </citation>
    <scope>IDENTIFICATION</scope>
</reference>
<evidence type="ECO:0000256" key="6">
    <source>
        <dbReference type="SAM" id="Phobius"/>
    </source>
</evidence>
<feature type="transmembrane region" description="Helical" evidence="6">
    <location>
        <begin position="151"/>
        <end position="171"/>
    </location>
</feature>
<dbReference type="Ensembl" id="ENSOTST00005009018.2">
    <property type="protein sequence ID" value="ENSOTSP00005008186.2"/>
    <property type="gene ID" value="ENSOTSG00005004494.2"/>
</dbReference>
<feature type="transmembrane region" description="Helical" evidence="6">
    <location>
        <begin position="183"/>
        <end position="201"/>
    </location>
</feature>
<evidence type="ECO:0000256" key="1">
    <source>
        <dbReference type="ARBA" id="ARBA00004141"/>
    </source>
</evidence>
<name>A0A8C8CB74_ONCTS</name>
<keyword evidence="9" id="KW-1185">Reference proteome</keyword>
<keyword evidence="2 6" id="KW-0812">Transmembrane</keyword>
<organism evidence="8 9">
    <name type="scientific">Oncorhynchus tshawytscha</name>
    <name type="common">Chinook salmon</name>
    <name type="synonym">Salmo tshawytscha</name>
    <dbReference type="NCBI Taxonomy" id="74940"/>
    <lineage>
        <taxon>Eukaryota</taxon>
        <taxon>Metazoa</taxon>
        <taxon>Chordata</taxon>
        <taxon>Craniata</taxon>
        <taxon>Vertebrata</taxon>
        <taxon>Euteleostomi</taxon>
        <taxon>Actinopterygii</taxon>
        <taxon>Neopterygii</taxon>
        <taxon>Teleostei</taxon>
        <taxon>Protacanthopterygii</taxon>
        <taxon>Salmoniformes</taxon>
        <taxon>Salmonidae</taxon>
        <taxon>Salmoninae</taxon>
        <taxon>Oncorhynchus</taxon>
    </lineage>
</organism>
<dbReference type="PANTHER" id="PTHR11132">
    <property type="entry name" value="SOLUTE CARRIER FAMILY 35"/>
    <property type="match status" value="1"/>
</dbReference>
<feature type="transmembrane region" description="Helical" evidence="6">
    <location>
        <begin position="273"/>
        <end position="296"/>
    </location>
</feature>
<proteinExistence type="predicted"/>
<dbReference type="GeneTree" id="ENSGT00940000155665"/>
<evidence type="ECO:0000313" key="8">
    <source>
        <dbReference type="Ensembl" id="ENSOTSP00005008186.2"/>
    </source>
</evidence>
<evidence type="ECO:0000256" key="3">
    <source>
        <dbReference type="ARBA" id="ARBA00022989"/>
    </source>
</evidence>
<dbReference type="InterPro" id="IPR050186">
    <property type="entry name" value="TPT_transporter"/>
</dbReference>
<protein>
    <recommendedName>
        <fullName evidence="7">Sugar phosphate transporter domain-containing protein</fullName>
    </recommendedName>
</protein>
<feature type="transmembrane region" description="Helical" evidence="6">
    <location>
        <begin position="64"/>
        <end position="83"/>
    </location>
</feature>
<feature type="transmembrane region" description="Helical" evidence="6">
    <location>
        <begin position="37"/>
        <end position="57"/>
    </location>
</feature>
<evidence type="ECO:0000313" key="9">
    <source>
        <dbReference type="Proteomes" id="UP000694402"/>
    </source>
</evidence>
<feature type="transmembrane region" description="Helical" evidence="6">
    <location>
        <begin position="221"/>
        <end position="241"/>
    </location>
</feature>
<accession>A0A8C8CB74</accession>
<feature type="domain" description="Sugar phosphate transporter" evidence="7">
    <location>
        <begin position="75"/>
        <end position="294"/>
    </location>
</feature>
<reference evidence="8" key="2">
    <citation type="submission" date="2025-09" db="UniProtKB">
        <authorList>
            <consortium name="Ensembl"/>
        </authorList>
    </citation>
    <scope>IDENTIFICATION</scope>
</reference>
<keyword evidence="3 6" id="KW-1133">Transmembrane helix</keyword>
<feature type="transmembrane region" description="Helical" evidence="6">
    <location>
        <begin position="248"/>
        <end position="267"/>
    </location>
</feature>
<comment type="subcellular location">
    <subcellularLocation>
        <location evidence="1">Membrane</location>
        <topology evidence="1">Multi-pass membrane protein</topology>
    </subcellularLocation>
</comment>